<evidence type="ECO:0008006" key="4">
    <source>
        <dbReference type="Google" id="ProtNLM"/>
    </source>
</evidence>
<feature type="transmembrane region" description="Helical" evidence="1">
    <location>
        <begin position="81"/>
        <end position="99"/>
    </location>
</feature>
<evidence type="ECO:0000256" key="1">
    <source>
        <dbReference type="SAM" id="Phobius"/>
    </source>
</evidence>
<dbReference type="Proteomes" id="UP001415169">
    <property type="component" value="Unassembled WGS sequence"/>
</dbReference>
<reference evidence="2" key="1">
    <citation type="journal article" date="2014" name="Int. J. Syst. Evol. Microbiol.">
        <title>Complete genome of a new Firmicutes species belonging to the dominant human colonic microbiota ('Ruminococcus bicirculans') reveals two chromosomes and a selective capacity to utilize plant glucans.</title>
        <authorList>
            <consortium name="NISC Comparative Sequencing Program"/>
            <person name="Wegmann U."/>
            <person name="Louis P."/>
            <person name="Goesmann A."/>
            <person name="Henrissat B."/>
            <person name="Duncan S.H."/>
            <person name="Flint H.J."/>
        </authorList>
    </citation>
    <scope>NUCLEOTIDE SEQUENCE</scope>
    <source>
        <strain evidence="2">JCM 17590</strain>
    </source>
</reference>
<gene>
    <name evidence="2" type="ORF">GCM10022286_08980</name>
</gene>
<name>A0ABP7ZH69_9MICO</name>
<evidence type="ECO:0000313" key="3">
    <source>
        <dbReference type="Proteomes" id="UP001415169"/>
    </source>
</evidence>
<organism evidence="2 3">
    <name type="scientific">Gryllotalpicola daejeonensis</name>
    <dbReference type="NCBI Taxonomy" id="993087"/>
    <lineage>
        <taxon>Bacteria</taxon>
        <taxon>Bacillati</taxon>
        <taxon>Actinomycetota</taxon>
        <taxon>Actinomycetes</taxon>
        <taxon>Micrococcales</taxon>
        <taxon>Microbacteriaceae</taxon>
        <taxon>Gryllotalpicola</taxon>
    </lineage>
</organism>
<dbReference type="InterPro" id="IPR025962">
    <property type="entry name" value="SdpI/YhfL"/>
</dbReference>
<protein>
    <recommendedName>
        <fullName evidence="4">SdpI family protein</fullName>
    </recommendedName>
</protein>
<comment type="caution">
    <text evidence="2">The sequence shown here is derived from an EMBL/GenBank/DDBJ whole genome shotgun (WGS) entry which is preliminary data.</text>
</comment>
<reference evidence="2" key="2">
    <citation type="submission" date="2023-12" db="EMBL/GenBank/DDBJ databases">
        <authorList>
            <person name="Sun Q."/>
            <person name="Inoue M."/>
        </authorList>
    </citation>
    <scope>NUCLEOTIDE SEQUENCE</scope>
    <source>
        <strain evidence="2">JCM 17590</strain>
    </source>
</reference>
<keyword evidence="3" id="KW-1185">Reference proteome</keyword>
<sequence>MRADGDKSCQVEIVNNSDALSGALIIAWVFAALLLLLAVAATLAGRGVIKRNPIIGIRIPSLFASDEAWARGHAAAARPSWIGFVVALLSALVGVFAPVVYWLTIAVFVVTTVWMFIAASRAAKAS</sequence>
<keyword evidence="1" id="KW-0812">Transmembrane</keyword>
<accession>A0ABP7ZH69</accession>
<feature type="transmembrane region" description="Helical" evidence="1">
    <location>
        <begin position="105"/>
        <end position="123"/>
    </location>
</feature>
<keyword evidence="1" id="KW-0472">Membrane</keyword>
<keyword evidence="1" id="KW-1133">Transmembrane helix</keyword>
<proteinExistence type="predicted"/>
<dbReference type="Pfam" id="PF13630">
    <property type="entry name" value="SdpI"/>
    <property type="match status" value="1"/>
</dbReference>
<evidence type="ECO:0000313" key="2">
    <source>
        <dbReference type="EMBL" id="GAA4157381.1"/>
    </source>
</evidence>
<feature type="transmembrane region" description="Helical" evidence="1">
    <location>
        <begin position="20"/>
        <end position="44"/>
    </location>
</feature>
<dbReference type="EMBL" id="BAABBV010000001">
    <property type="protein sequence ID" value="GAA4157381.1"/>
    <property type="molecule type" value="Genomic_DNA"/>
</dbReference>